<protein>
    <submittedName>
        <fullName evidence="1">Uncharacterized protein</fullName>
    </submittedName>
</protein>
<evidence type="ECO:0000313" key="2">
    <source>
        <dbReference type="Proteomes" id="UP000239665"/>
    </source>
</evidence>
<evidence type="ECO:0000313" key="1">
    <source>
        <dbReference type="EMBL" id="SOS30968.1"/>
    </source>
</evidence>
<gene>
    <name evidence="1" type="ORF">CFBP3846_P500025</name>
</gene>
<keyword evidence="1" id="KW-0614">Plasmid</keyword>
<accession>A0ABY1UG59</accession>
<geneLocation type="plasmid" evidence="2">
    <name>pp5</name>
</geneLocation>
<sequence>MDVRFLFFKFPDIDLIKPGRGGILVDETRSFA</sequence>
<dbReference type="EMBL" id="LT963407">
    <property type="protein sequence ID" value="SOS30968.1"/>
    <property type="molecule type" value="Genomic_DNA"/>
</dbReference>
<reference evidence="1 2" key="1">
    <citation type="submission" date="2017-11" db="EMBL/GenBank/DDBJ databases">
        <authorList>
            <person name="Blom J."/>
        </authorList>
    </citation>
    <scope>NUCLEOTIDE SEQUENCE [LARGE SCALE GENOMIC DNA]</scope>
    <source>
        <strain evidence="1 2">CFBP3846</strain>
        <plasmid evidence="2">pp5</plasmid>
    </source>
</reference>
<name>A0ABY1UG59_PSESX</name>
<dbReference type="Proteomes" id="UP000239665">
    <property type="component" value="Plasmid PP5"/>
</dbReference>
<organism evidence="1 2">
    <name type="scientific">Pseudomonas syringae pv. avii</name>
    <dbReference type="NCBI Taxonomy" id="663959"/>
    <lineage>
        <taxon>Bacteria</taxon>
        <taxon>Pseudomonadati</taxon>
        <taxon>Pseudomonadota</taxon>
        <taxon>Gammaproteobacteria</taxon>
        <taxon>Pseudomonadales</taxon>
        <taxon>Pseudomonadaceae</taxon>
        <taxon>Pseudomonas</taxon>
        <taxon>Pseudomonas syringae</taxon>
    </lineage>
</organism>
<proteinExistence type="predicted"/>
<keyword evidence="2" id="KW-1185">Reference proteome</keyword>